<evidence type="ECO:0000313" key="2">
    <source>
        <dbReference type="Proteomes" id="UP001239111"/>
    </source>
</evidence>
<dbReference type="Proteomes" id="UP001239111">
    <property type="component" value="Chromosome 3"/>
</dbReference>
<dbReference type="EMBL" id="CM056743">
    <property type="protein sequence ID" value="KAJ8674505.1"/>
    <property type="molecule type" value="Genomic_DNA"/>
</dbReference>
<proteinExistence type="predicted"/>
<keyword evidence="2" id="KW-1185">Reference proteome</keyword>
<gene>
    <name evidence="1" type="ORF">QAD02_005767</name>
</gene>
<comment type="caution">
    <text evidence="1">The sequence shown here is derived from an EMBL/GenBank/DDBJ whole genome shotgun (WGS) entry which is preliminary data.</text>
</comment>
<reference evidence="1" key="1">
    <citation type="submission" date="2023-04" db="EMBL/GenBank/DDBJ databases">
        <title>A chromosome-level genome assembly of the parasitoid wasp Eretmocerus hayati.</title>
        <authorList>
            <person name="Zhong Y."/>
            <person name="Liu S."/>
            <person name="Liu Y."/>
        </authorList>
    </citation>
    <scope>NUCLEOTIDE SEQUENCE</scope>
    <source>
        <strain evidence="1">ZJU_SS_LIU_2023</strain>
    </source>
</reference>
<sequence>MSTSALAVLWLLLLSLFCPQKIESWRFEENAEEMNTSWDQWGPLSSSNEPEKENPTKIEAQQNCKRTPAQLKDFSYIAVVRVRYVPALRGRVSENSICIIITPAYIICNINDFEDNVNTFVEALLVADGAWHKAEHIHTTIRDITFYELPDYDIDEFSKASYIRVAEVDLDVRPGTRVTLVSLFFSDYSRWEVGIVRTEDVPLIAPPEDCAELLGVPRSDCNSYLFIENPKCYNGTTHDNFILLVQGKLVGLGISRDGVTSGERIIGFYNIAHNRDAMVDALKHAWNTPRYRLN</sequence>
<accession>A0ACC2NY84</accession>
<organism evidence="1 2">
    <name type="scientific">Eretmocerus hayati</name>
    <dbReference type="NCBI Taxonomy" id="131215"/>
    <lineage>
        <taxon>Eukaryota</taxon>
        <taxon>Metazoa</taxon>
        <taxon>Ecdysozoa</taxon>
        <taxon>Arthropoda</taxon>
        <taxon>Hexapoda</taxon>
        <taxon>Insecta</taxon>
        <taxon>Pterygota</taxon>
        <taxon>Neoptera</taxon>
        <taxon>Endopterygota</taxon>
        <taxon>Hymenoptera</taxon>
        <taxon>Apocrita</taxon>
        <taxon>Proctotrupomorpha</taxon>
        <taxon>Chalcidoidea</taxon>
        <taxon>Aphelinidae</taxon>
        <taxon>Aphelininae</taxon>
        <taxon>Eretmocerus</taxon>
    </lineage>
</organism>
<evidence type="ECO:0000313" key="1">
    <source>
        <dbReference type="EMBL" id="KAJ8674505.1"/>
    </source>
</evidence>
<name>A0ACC2NY84_9HYME</name>
<protein>
    <submittedName>
        <fullName evidence="1">Uncharacterized protein</fullName>
    </submittedName>
</protein>